<dbReference type="STRING" id="1346286.SAMN05444362_101615"/>
<evidence type="ECO:0000313" key="1">
    <source>
        <dbReference type="EMBL" id="SHE56578.1"/>
    </source>
</evidence>
<keyword evidence="2" id="KW-1185">Reference proteome</keyword>
<dbReference type="AlphaFoldDB" id="A0A1M4UIU6"/>
<dbReference type="EMBL" id="FQUC01000001">
    <property type="protein sequence ID" value="SHE56578.1"/>
    <property type="molecule type" value="Genomic_DNA"/>
</dbReference>
<accession>A0A1M4UIU6</accession>
<dbReference type="RefSeq" id="WP_062175677.1">
    <property type="nucleotide sequence ID" value="NZ_BBXL01000001.1"/>
</dbReference>
<sequence>MRIQFNAYTYFTGIAEKLKISKDNEFYPCKVSGLANMEEVLSSFRGKKAYFAIDDTNDGIIYQGRGGGYFERKMYTIFILKKITAGNMDMQHQALNICRQIYHSVCTRLIKDRRELENEMIYLDTERIPFYELEGYAIAGCTGLYFMITVDQPRNLCYDTNEWYE</sequence>
<proteinExistence type="predicted"/>
<dbReference type="OrthoDB" id="1071651at2"/>
<gene>
    <name evidence="1" type="ORF">SAMN05444362_101615</name>
</gene>
<name>A0A1M4UIU6_9BACT</name>
<organism evidence="1 2">
    <name type="scientific">Dysgonomonas macrotermitis</name>
    <dbReference type="NCBI Taxonomy" id="1346286"/>
    <lineage>
        <taxon>Bacteria</taxon>
        <taxon>Pseudomonadati</taxon>
        <taxon>Bacteroidota</taxon>
        <taxon>Bacteroidia</taxon>
        <taxon>Bacteroidales</taxon>
        <taxon>Dysgonomonadaceae</taxon>
        <taxon>Dysgonomonas</taxon>
    </lineage>
</organism>
<reference evidence="2" key="1">
    <citation type="submission" date="2016-11" db="EMBL/GenBank/DDBJ databases">
        <authorList>
            <person name="Varghese N."/>
            <person name="Submissions S."/>
        </authorList>
    </citation>
    <scope>NUCLEOTIDE SEQUENCE [LARGE SCALE GENOMIC DNA]</scope>
    <source>
        <strain evidence="2">DSM 27370</strain>
    </source>
</reference>
<evidence type="ECO:0000313" key="2">
    <source>
        <dbReference type="Proteomes" id="UP000184480"/>
    </source>
</evidence>
<dbReference type="Proteomes" id="UP000184480">
    <property type="component" value="Unassembled WGS sequence"/>
</dbReference>
<protein>
    <submittedName>
        <fullName evidence="1">Uncharacterized protein</fullName>
    </submittedName>
</protein>